<dbReference type="EMBL" id="MSCH01000003">
    <property type="protein sequence ID" value="PQJ53049.1"/>
    <property type="molecule type" value="Genomic_DNA"/>
</dbReference>
<feature type="signal peptide" evidence="1">
    <location>
        <begin position="1"/>
        <end position="22"/>
    </location>
</feature>
<accession>A0A2S7UTI3</accession>
<evidence type="ECO:0000313" key="3">
    <source>
        <dbReference type="Proteomes" id="UP000239007"/>
    </source>
</evidence>
<dbReference type="Proteomes" id="UP000239007">
    <property type="component" value="Unassembled WGS sequence"/>
</dbReference>
<dbReference type="InterPro" id="IPR026387">
    <property type="entry name" value="OMP_w_GlyGly"/>
</dbReference>
<dbReference type="AlphaFoldDB" id="A0A2S7UTI3"/>
<name>A0A2S7UTI3_9GAMM</name>
<evidence type="ECO:0008006" key="4">
    <source>
        <dbReference type="Google" id="ProtNLM"/>
    </source>
</evidence>
<dbReference type="OrthoDB" id="6708408at2"/>
<evidence type="ECO:0000313" key="2">
    <source>
        <dbReference type="EMBL" id="PQJ53049.1"/>
    </source>
</evidence>
<proteinExistence type="predicted"/>
<protein>
    <recommendedName>
        <fullName evidence="4">TIGR04219 family outer membrane beta-barrel protein</fullName>
    </recommendedName>
</protein>
<reference evidence="2 3" key="1">
    <citation type="submission" date="2016-12" db="EMBL/GenBank/DDBJ databases">
        <title>Diversity of luminous bacteria.</title>
        <authorList>
            <person name="Yoshizawa S."/>
            <person name="Kogure K."/>
        </authorList>
    </citation>
    <scope>NUCLEOTIDE SEQUENCE [LARGE SCALE GENOMIC DNA]</scope>
    <source>
        <strain evidence="2 3">SA4-48</strain>
    </source>
</reference>
<gene>
    <name evidence="2" type="ORF">BTO11_04845</name>
</gene>
<organism evidence="2 3">
    <name type="scientific">Psychrosphaera saromensis</name>
    <dbReference type="NCBI Taxonomy" id="716813"/>
    <lineage>
        <taxon>Bacteria</taxon>
        <taxon>Pseudomonadati</taxon>
        <taxon>Pseudomonadota</taxon>
        <taxon>Gammaproteobacteria</taxon>
        <taxon>Alteromonadales</taxon>
        <taxon>Pseudoalteromonadaceae</taxon>
        <taxon>Psychrosphaera</taxon>
    </lineage>
</organism>
<evidence type="ECO:0000256" key="1">
    <source>
        <dbReference type="SAM" id="SignalP"/>
    </source>
</evidence>
<dbReference type="RefSeq" id="WP_105051521.1">
    <property type="nucleotide sequence ID" value="NZ_BMYG01000003.1"/>
</dbReference>
<comment type="caution">
    <text evidence="2">The sequence shown here is derived from an EMBL/GenBank/DDBJ whole genome shotgun (WGS) entry which is preliminary data.</text>
</comment>
<keyword evidence="1" id="KW-0732">Signal</keyword>
<keyword evidence="3" id="KW-1185">Reference proteome</keyword>
<feature type="chain" id="PRO_5015437971" description="TIGR04219 family outer membrane beta-barrel protein" evidence="1">
    <location>
        <begin position="23"/>
        <end position="251"/>
    </location>
</feature>
<sequence>MRHLLRNTFVLLICLFSFAVKAENSLQLSAGLSVWSSTPDGSFGQTADSVLTLDKKSGVQYNYYFTLEHQVQFVPNLKLAKTSTSNESSSTLTKTFVFNDTLFRVASVLDVESTYEQFDVITYFEILDTRTFEFDLGMTFRQHSIHNQLANQTDSSENTSSNISDIQLLAFAAGKFNLPLLNVGMFVETSFLNTSAYDLQVGVNYSVQITELAETYLQVGVKKQNIEFTNLDGVYTQLDWQALFLGMDVRF</sequence>
<dbReference type="NCBIfam" id="TIGR04219">
    <property type="entry name" value="OMP_w_GlyGly"/>
    <property type="match status" value="1"/>
</dbReference>